<gene>
    <name evidence="3" type="ordered locus">Sinac_6456</name>
</gene>
<dbReference type="KEGG" id="saci:Sinac_6456"/>
<protein>
    <submittedName>
        <fullName evidence="3">Prepilin-type N-terminal cleavage/methylation domain-containing protein</fullName>
    </submittedName>
</protein>
<keyword evidence="2" id="KW-0812">Transmembrane</keyword>
<evidence type="ECO:0000313" key="4">
    <source>
        <dbReference type="Proteomes" id="UP000010798"/>
    </source>
</evidence>
<dbReference type="PANTHER" id="PTHR30093">
    <property type="entry name" value="GENERAL SECRETION PATHWAY PROTEIN G"/>
    <property type="match status" value="1"/>
</dbReference>
<sequence length="384" mass="41022">MRRRTRSTAHHHRLGFTLIELLVVIVILGLLVGLLVPAVMQAVGTAKDAAVAAEIRALSQALADFNSKYGAYPPSRIVLREDGNYSSTGALGARTVSYLRRFWPRMPVSTTGAPTGIPGGFYDFNRNGKLDTDVSYILSGPECLVFFLGGIAQGNSTGGWSMTGFSKNPLNPFEILTTNRTVPLFEFNNSRLEANKSNGAVFPGYLDSLGNSYDSTQPFYCYFSAYGGAGYDPGDVDFAELNDDGVAMIGAFKTSNAATPPAGQSIVVGSPAPNPYTNDPPVPTQNAAGKGDVDTDSPKYPAWQNGQTFQIISAGRDRRFGIGGQYLANGNNRLPFVDGNTSGYLQNSFQTMQANATVTSVTLGPNTRSVEKDNITNFSAGKLD</sequence>
<reference evidence="3 4" key="1">
    <citation type="submission" date="2012-02" db="EMBL/GenBank/DDBJ databases">
        <title>Complete sequence of chromosome of Singulisphaera acidiphila DSM 18658.</title>
        <authorList>
            <consortium name="US DOE Joint Genome Institute (JGI-PGF)"/>
            <person name="Lucas S."/>
            <person name="Copeland A."/>
            <person name="Lapidus A."/>
            <person name="Glavina del Rio T."/>
            <person name="Dalin E."/>
            <person name="Tice H."/>
            <person name="Bruce D."/>
            <person name="Goodwin L."/>
            <person name="Pitluck S."/>
            <person name="Peters L."/>
            <person name="Ovchinnikova G."/>
            <person name="Chertkov O."/>
            <person name="Kyrpides N."/>
            <person name="Mavromatis K."/>
            <person name="Ivanova N."/>
            <person name="Brettin T."/>
            <person name="Detter J.C."/>
            <person name="Han C."/>
            <person name="Larimer F."/>
            <person name="Land M."/>
            <person name="Hauser L."/>
            <person name="Markowitz V."/>
            <person name="Cheng J.-F."/>
            <person name="Hugenholtz P."/>
            <person name="Woyke T."/>
            <person name="Wu D."/>
            <person name="Tindall B."/>
            <person name="Pomrenke H."/>
            <person name="Brambilla E."/>
            <person name="Klenk H.-P."/>
            <person name="Eisen J.A."/>
        </authorList>
    </citation>
    <scope>NUCLEOTIDE SEQUENCE [LARGE SCALE GENOMIC DNA]</scope>
    <source>
        <strain evidence="4">ATCC BAA-1392 / DSM 18658 / VKM B-2454 / MOB10</strain>
    </source>
</reference>
<evidence type="ECO:0000313" key="3">
    <source>
        <dbReference type="EMBL" id="AGA30534.1"/>
    </source>
</evidence>
<dbReference type="RefSeq" id="WP_015249617.1">
    <property type="nucleotide sequence ID" value="NC_019892.1"/>
</dbReference>
<keyword evidence="4" id="KW-1185">Reference proteome</keyword>
<dbReference type="InterPro" id="IPR045584">
    <property type="entry name" value="Pilin-like"/>
</dbReference>
<dbReference type="Proteomes" id="UP000010798">
    <property type="component" value="Chromosome"/>
</dbReference>
<dbReference type="NCBIfam" id="TIGR02532">
    <property type="entry name" value="IV_pilin_GFxxxE"/>
    <property type="match status" value="1"/>
</dbReference>
<feature type="compositionally biased region" description="Pro residues" evidence="1">
    <location>
        <begin position="272"/>
        <end position="283"/>
    </location>
</feature>
<evidence type="ECO:0000256" key="1">
    <source>
        <dbReference type="SAM" id="MobiDB-lite"/>
    </source>
</evidence>
<keyword evidence="2" id="KW-1133">Transmembrane helix</keyword>
<dbReference type="Pfam" id="PF07963">
    <property type="entry name" value="N_methyl"/>
    <property type="match status" value="1"/>
</dbReference>
<proteinExistence type="predicted"/>
<dbReference type="AlphaFoldDB" id="L0DMC2"/>
<dbReference type="SUPFAM" id="SSF54523">
    <property type="entry name" value="Pili subunits"/>
    <property type="match status" value="1"/>
</dbReference>
<keyword evidence="2" id="KW-0472">Membrane</keyword>
<dbReference type="HOGENOM" id="CLU_629872_0_0_0"/>
<dbReference type="EMBL" id="CP003364">
    <property type="protein sequence ID" value="AGA30534.1"/>
    <property type="molecule type" value="Genomic_DNA"/>
</dbReference>
<dbReference type="STRING" id="886293.Sinac_6456"/>
<accession>L0DMC2</accession>
<feature type="transmembrane region" description="Helical" evidence="2">
    <location>
        <begin position="21"/>
        <end position="40"/>
    </location>
</feature>
<name>L0DMC2_SINAD</name>
<feature type="region of interest" description="Disordered" evidence="1">
    <location>
        <begin position="269"/>
        <end position="302"/>
    </location>
</feature>
<dbReference type="InterPro" id="IPR012902">
    <property type="entry name" value="N_methyl_site"/>
</dbReference>
<dbReference type="eggNOG" id="COG2165">
    <property type="taxonomic scope" value="Bacteria"/>
</dbReference>
<dbReference type="Gene3D" id="3.30.700.10">
    <property type="entry name" value="Glycoprotein, Type 4 Pilin"/>
    <property type="match status" value="1"/>
</dbReference>
<dbReference type="PANTHER" id="PTHR30093:SF2">
    <property type="entry name" value="TYPE II SECRETION SYSTEM PROTEIN H"/>
    <property type="match status" value="1"/>
</dbReference>
<dbReference type="OrthoDB" id="209747at2"/>
<evidence type="ECO:0000256" key="2">
    <source>
        <dbReference type="SAM" id="Phobius"/>
    </source>
</evidence>
<organism evidence="3 4">
    <name type="scientific">Singulisphaera acidiphila (strain ATCC BAA-1392 / DSM 18658 / VKM B-2454 / MOB10)</name>
    <dbReference type="NCBI Taxonomy" id="886293"/>
    <lineage>
        <taxon>Bacteria</taxon>
        <taxon>Pseudomonadati</taxon>
        <taxon>Planctomycetota</taxon>
        <taxon>Planctomycetia</taxon>
        <taxon>Isosphaerales</taxon>
        <taxon>Isosphaeraceae</taxon>
        <taxon>Singulisphaera</taxon>
    </lineage>
</organism>